<evidence type="ECO:0000313" key="2">
    <source>
        <dbReference type="Proteomes" id="UP000626092"/>
    </source>
</evidence>
<dbReference type="OrthoDB" id="1906820at2759"/>
<accession>A0A834HDT4</accession>
<dbReference type="EMBL" id="WJXA01000001">
    <property type="protein sequence ID" value="KAF7152182.1"/>
    <property type="molecule type" value="Genomic_DNA"/>
</dbReference>
<dbReference type="AlphaFoldDB" id="A0A834HDT4"/>
<organism evidence="1 2">
    <name type="scientific">Rhododendron simsii</name>
    <name type="common">Sims's rhododendron</name>
    <dbReference type="NCBI Taxonomy" id="118357"/>
    <lineage>
        <taxon>Eukaryota</taxon>
        <taxon>Viridiplantae</taxon>
        <taxon>Streptophyta</taxon>
        <taxon>Embryophyta</taxon>
        <taxon>Tracheophyta</taxon>
        <taxon>Spermatophyta</taxon>
        <taxon>Magnoliopsida</taxon>
        <taxon>eudicotyledons</taxon>
        <taxon>Gunneridae</taxon>
        <taxon>Pentapetalae</taxon>
        <taxon>asterids</taxon>
        <taxon>Ericales</taxon>
        <taxon>Ericaceae</taxon>
        <taxon>Ericoideae</taxon>
        <taxon>Rhodoreae</taxon>
        <taxon>Rhododendron</taxon>
    </lineage>
</organism>
<protein>
    <submittedName>
        <fullName evidence="1">Uncharacterized protein</fullName>
    </submittedName>
</protein>
<dbReference type="Proteomes" id="UP000626092">
    <property type="component" value="Unassembled WGS sequence"/>
</dbReference>
<proteinExistence type="predicted"/>
<name>A0A834HDT4_RHOSS</name>
<sequence length="258" mass="28811">MLNLEISNHRLAGIKLKPTCPILSHLFFADDAILFLKADKDECGKILAILDLYNAASVVGDLIDNNTKAWKEDDIRSLVSREEADLILSIPISQMGNGDSLWTISVMDHLDSAIDGPSCMGKIMFLAWQIWKSRNDWVFNHIPVDPQETMAKANFGWSEFQGSLGNQEISRHHMEQVTTGTHWECPEEGWVKANCDVTLKKGSPKAAIAVVLRNYKGEVLDGCSSLVDASSISHPRRDFSNSISLSSYHFESDFPSYH</sequence>
<comment type="caution">
    <text evidence="1">The sequence shown here is derived from an EMBL/GenBank/DDBJ whole genome shotgun (WGS) entry which is preliminary data.</text>
</comment>
<keyword evidence="2" id="KW-1185">Reference proteome</keyword>
<evidence type="ECO:0000313" key="1">
    <source>
        <dbReference type="EMBL" id="KAF7152182.1"/>
    </source>
</evidence>
<reference evidence="1" key="1">
    <citation type="submission" date="2019-11" db="EMBL/GenBank/DDBJ databases">
        <authorList>
            <person name="Liu Y."/>
            <person name="Hou J."/>
            <person name="Li T.-Q."/>
            <person name="Guan C.-H."/>
            <person name="Wu X."/>
            <person name="Wu H.-Z."/>
            <person name="Ling F."/>
            <person name="Zhang R."/>
            <person name="Shi X.-G."/>
            <person name="Ren J.-P."/>
            <person name="Chen E.-F."/>
            <person name="Sun J.-M."/>
        </authorList>
    </citation>
    <scope>NUCLEOTIDE SEQUENCE</scope>
    <source>
        <strain evidence="1">Adult_tree_wgs_1</strain>
        <tissue evidence="1">Leaves</tissue>
    </source>
</reference>
<gene>
    <name evidence="1" type="ORF">RHSIM_Rhsim01G0199300</name>
</gene>